<evidence type="ECO:0000313" key="14">
    <source>
        <dbReference type="Proteomes" id="UP001324634"/>
    </source>
</evidence>
<dbReference type="NCBIfam" id="TIGR00046">
    <property type="entry name" value="RsmE family RNA methyltransferase"/>
    <property type="match status" value="1"/>
</dbReference>
<dbReference type="EC" id="2.1.1.193" evidence="10"/>
<reference evidence="13 14" key="1">
    <citation type="submission" date="2023-11" db="EMBL/GenBank/DDBJ databases">
        <title>Peredibacter starrii A3.12.</title>
        <authorList>
            <person name="Mitchell R.J."/>
        </authorList>
    </citation>
    <scope>NUCLEOTIDE SEQUENCE [LARGE SCALE GENOMIC DNA]</scope>
    <source>
        <strain evidence="13 14">A3.12</strain>
    </source>
</reference>
<dbReference type="RefSeq" id="WP_321396063.1">
    <property type="nucleotide sequence ID" value="NZ_CP139487.1"/>
</dbReference>
<keyword evidence="3 10" id="KW-0963">Cytoplasm</keyword>
<keyword evidence="5 10" id="KW-0489">Methyltransferase</keyword>
<comment type="function">
    <text evidence="8 10">Specifically methylates the N3 position of the uracil ring of uridine 1498 (m3U1498) in 16S rRNA. Acts on the fully assembled 30S ribosomal subunit.</text>
</comment>
<dbReference type="Gene3D" id="3.40.1280.10">
    <property type="match status" value="1"/>
</dbReference>
<evidence type="ECO:0000256" key="2">
    <source>
        <dbReference type="ARBA" id="ARBA00005528"/>
    </source>
</evidence>
<dbReference type="EMBL" id="CP139487">
    <property type="protein sequence ID" value="WPU65492.1"/>
    <property type="molecule type" value="Genomic_DNA"/>
</dbReference>
<evidence type="ECO:0000256" key="10">
    <source>
        <dbReference type="PIRNR" id="PIRNR015601"/>
    </source>
</evidence>
<accession>A0AAX4HQL5</accession>
<evidence type="ECO:0000256" key="7">
    <source>
        <dbReference type="ARBA" id="ARBA00022691"/>
    </source>
</evidence>
<dbReference type="InterPro" id="IPR029028">
    <property type="entry name" value="Alpha/beta_knot_MTases"/>
</dbReference>
<keyword evidence="7 10" id="KW-0949">S-adenosyl-L-methionine</keyword>
<feature type="domain" description="Ribosomal RNA small subunit methyltransferase E PUA-like" evidence="12">
    <location>
        <begin position="17"/>
        <end position="63"/>
    </location>
</feature>
<dbReference type="Proteomes" id="UP001324634">
    <property type="component" value="Chromosome"/>
</dbReference>
<dbReference type="PANTHER" id="PTHR30027">
    <property type="entry name" value="RIBOSOMAL RNA SMALL SUBUNIT METHYLTRANSFERASE E"/>
    <property type="match status" value="1"/>
</dbReference>
<comment type="catalytic activity">
    <reaction evidence="9 10">
        <text>uridine(1498) in 16S rRNA + S-adenosyl-L-methionine = N(3)-methyluridine(1498) in 16S rRNA + S-adenosyl-L-homocysteine + H(+)</text>
        <dbReference type="Rhea" id="RHEA:42920"/>
        <dbReference type="Rhea" id="RHEA-COMP:10283"/>
        <dbReference type="Rhea" id="RHEA-COMP:10284"/>
        <dbReference type="ChEBI" id="CHEBI:15378"/>
        <dbReference type="ChEBI" id="CHEBI:57856"/>
        <dbReference type="ChEBI" id="CHEBI:59789"/>
        <dbReference type="ChEBI" id="CHEBI:65315"/>
        <dbReference type="ChEBI" id="CHEBI:74502"/>
        <dbReference type="EC" id="2.1.1.193"/>
    </reaction>
</comment>
<dbReference type="InterPro" id="IPR015947">
    <property type="entry name" value="PUA-like_sf"/>
</dbReference>
<organism evidence="13 14">
    <name type="scientific">Peredibacter starrii</name>
    <dbReference type="NCBI Taxonomy" id="28202"/>
    <lineage>
        <taxon>Bacteria</taxon>
        <taxon>Pseudomonadati</taxon>
        <taxon>Bdellovibrionota</taxon>
        <taxon>Bacteriovoracia</taxon>
        <taxon>Bacteriovoracales</taxon>
        <taxon>Bacteriovoracaceae</taxon>
        <taxon>Peredibacter</taxon>
    </lineage>
</organism>
<keyword evidence="4 10" id="KW-0698">rRNA processing</keyword>
<evidence type="ECO:0000313" key="13">
    <source>
        <dbReference type="EMBL" id="WPU65492.1"/>
    </source>
</evidence>
<keyword evidence="14" id="KW-1185">Reference proteome</keyword>
<protein>
    <recommendedName>
        <fullName evidence="10">Ribosomal RNA small subunit methyltransferase E</fullName>
        <ecNumber evidence="10">2.1.1.193</ecNumber>
    </recommendedName>
</protein>
<gene>
    <name evidence="13" type="ORF">SOO65_01905</name>
</gene>
<comment type="similarity">
    <text evidence="2 10">Belongs to the RNA methyltransferase RsmE family.</text>
</comment>
<dbReference type="SUPFAM" id="SSF88697">
    <property type="entry name" value="PUA domain-like"/>
    <property type="match status" value="1"/>
</dbReference>
<proteinExistence type="inferred from homology"/>
<evidence type="ECO:0000259" key="11">
    <source>
        <dbReference type="Pfam" id="PF04452"/>
    </source>
</evidence>
<evidence type="ECO:0000256" key="9">
    <source>
        <dbReference type="ARBA" id="ARBA00047944"/>
    </source>
</evidence>
<comment type="subcellular location">
    <subcellularLocation>
        <location evidence="1 10">Cytoplasm</location>
    </subcellularLocation>
</comment>
<evidence type="ECO:0000256" key="4">
    <source>
        <dbReference type="ARBA" id="ARBA00022552"/>
    </source>
</evidence>
<dbReference type="InterPro" id="IPR029026">
    <property type="entry name" value="tRNA_m1G_MTases_N"/>
</dbReference>
<dbReference type="InterPro" id="IPR006700">
    <property type="entry name" value="RsmE"/>
</dbReference>
<dbReference type="InterPro" id="IPR046887">
    <property type="entry name" value="RsmE_PUA-like"/>
</dbReference>
<evidence type="ECO:0000256" key="6">
    <source>
        <dbReference type="ARBA" id="ARBA00022679"/>
    </source>
</evidence>
<keyword evidence="6 10" id="KW-0808">Transferase</keyword>
<dbReference type="SUPFAM" id="SSF75217">
    <property type="entry name" value="alpha/beta knot"/>
    <property type="match status" value="1"/>
</dbReference>
<dbReference type="GO" id="GO:0070475">
    <property type="term" value="P:rRNA base methylation"/>
    <property type="evidence" value="ECO:0007669"/>
    <property type="project" value="TreeGrafter"/>
</dbReference>
<dbReference type="PIRSF" id="PIRSF015601">
    <property type="entry name" value="MTase_slr0722"/>
    <property type="match status" value="1"/>
</dbReference>
<evidence type="ECO:0000256" key="8">
    <source>
        <dbReference type="ARBA" id="ARBA00025699"/>
    </source>
</evidence>
<dbReference type="GO" id="GO:0005737">
    <property type="term" value="C:cytoplasm"/>
    <property type="evidence" value="ECO:0007669"/>
    <property type="project" value="UniProtKB-SubCell"/>
</dbReference>
<sequence>MRAHWLSDLTLLDSYVLKDESLHHLVNVIRIEVGEELLLLNGKGLQILTVVDAIAKRELRLKFKSEIPAERKYVFDLALGMPKRDAFELCLKQAAELGFRKIYLIRSAYSQMKAPEMDRMEKLLVSALEQSNASFMPEIEEVKWESIPWSHYHSALLLDSQTSIKKPVFDSAPTSPHLLIVGPEGGFSPEELKYLHSQNQVKVVNLPTPILRTPTALAAGAGIMLESLLK</sequence>
<evidence type="ECO:0000259" key="12">
    <source>
        <dbReference type="Pfam" id="PF20260"/>
    </source>
</evidence>
<dbReference type="InterPro" id="IPR046886">
    <property type="entry name" value="RsmE_MTase_dom"/>
</dbReference>
<evidence type="ECO:0000256" key="1">
    <source>
        <dbReference type="ARBA" id="ARBA00004496"/>
    </source>
</evidence>
<dbReference type="PANTHER" id="PTHR30027:SF3">
    <property type="entry name" value="16S RRNA (URACIL(1498)-N(3))-METHYLTRANSFERASE"/>
    <property type="match status" value="1"/>
</dbReference>
<dbReference type="CDD" id="cd18084">
    <property type="entry name" value="RsmE-like"/>
    <property type="match status" value="1"/>
</dbReference>
<dbReference type="AlphaFoldDB" id="A0AAX4HQL5"/>
<feature type="domain" description="Ribosomal RNA small subunit methyltransferase E methyltransferase" evidence="11">
    <location>
        <begin position="74"/>
        <end position="222"/>
    </location>
</feature>
<dbReference type="Pfam" id="PF04452">
    <property type="entry name" value="Methyltrans_RNA"/>
    <property type="match status" value="1"/>
</dbReference>
<dbReference type="GO" id="GO:0070042">
    <property type="term" value="F:rRNA (uridine-N3-)-methyltransferase activity"/>
    <property type="evidence" value="ECO:0007669"/>
    <property type="project" value="TreeGrafter"/>
</dbReference>
<evidence type="ECO:0000256" key="3">
    <source>
        <dbReference type="ARBA" id="ARBA00022490"/>
    </source>
</evidence>
<name>A0AAX4HQL5_9BACT</name>
<dbReference type="Pfam" id="PF20260">
    <property type="entry name" value="PUA_4"/>
    <property type="match status" value="1"/>
</dbReference>
<dbReference type="KEGG" id="psti:SOO65_01905"/>
<evidence type="ECO:0000256" key="5">
    <source>
        <dbReference type="ARBA" id="ARBA00022603"/>
    </source>
</evidence>